<keyword evidence="3" id="KW-1185">Reference proteome</keyword>
<organism evidence="2 3">
    <name type="scientific">Klenkia sesuvii</name>
    <dbReference type="NCBI Taxonomy" id="3103137"/>
    <lineage>
        <taxon>Bacteria</taxon>
        <taxon>Bacillati</taxon>
        <taxon>Actinomycetota</taxon>
        <taxon>Actinomycetes</taxon>
        <taxon>Geodermatophilales</taxon>
        <taxon>Geodermatophilaceae</taxon>
        <taxon>Klenkia</taxon>
    </lineage>
</organism>
<dbReference type="RefSeq" id="WP_336405828.1">
    <property type="nucleotide sequence ID" value="NZ_JBAPLU010000024.1"/>
</dbReference>
<dbReference type="GO" id="GO:0003677">
    <property type="term" value="F:DNA binding"/>
    <property type="evidence" value="ECO:0007669"/>
    <property type="project" value="UniProtKB-KW"/>
</dbReference>
<evidence type="ECO:0000313" key="2">
    <source>
        <dbReference type="EMBL" id="MEI4273700.1"/>
    </source>
</evidence>
<evidence type="ECO:0000313" key="3">
    <source>
        <dbReference type="Proteomes" id="UP001361570"/>
    </source>
</evidence>
<dbReference type="EMBL" id="JBAPLU010000024">
    <property type="protein sequence ID" value="MEI4273700.1"/>
    <property type="molecule type" value="Genomic_DNA"/>
</dbReference>
<keyword evidence="2" id="KW-0238">DNA-binding</keyword>
<dbReference type="Pfam" id="PF04014">
    <property type="entry name" value="MazE_antitoxin"/>
    <property type="match status" value="1"/>
</dbReference>
<evidence type="ECO:0000259" key="1">
    <source>
        <dbReference type="Pfam" id="PF04014"/>
    </source>
</evidence>
<dbReference type="InterPro" id="IPR007159">
    <property type="entry name" value="SpoVT-AbrB_dom"/>
</dbReference>
<name>A0ABU8DXY9_9ACTN</name>
<dbReference type="NCBIfam" id="TIGR01439">
    <property type="entry name" value="lp_hng_hel_AbrB"/>
    <property type="match status" value="1"/>
</dbReference>
<accession>A0ABU8DXY9</accession>
<sequence>MGDRGRLVVPSAIRDRLDWRVGSRLVVLEHEDGIELISRDALLARVQADFGRGPSLVDELVADRRAEAERDLAG</sequence>
<comment type="caution">
    <text evidence="2">The sequence shown here is derived from an EMBL/GenBank/DDBJ whole genome shotgun (WGS) entry which is preliminary data.</text>
</comment>
<feature type="domain" description="SpoVT-AbrB" evidence="1">
    <location>
        <begin position="2"/>
        <end position="38"/>
    </location>
</feature>
<proteinExistence type="predicted"/>
<protein>
    <submittedName>
        <fullName evidence="2">AbrB/MazE/SpoVT family DNA-binding domain-containing protein</fullName>
    </submittedName>
</protein>
<dbReference type="Proteomes" id="UP001361570">
    <property type="component" value="Unassembled WGS sequence"/>
</dbReference>
<reference evidence="2 3" key="1">
    <citation type="submission" date="2024-03" db="EMBL/GenBank/DDBJ databases">
        <title>Draft genome sequence of Klenkia sp. LSe6-5.</title>
        <authorList>
            <person name="Duangmal K."/>
            <person name="Chantavorakit T."/>
        </authorList>
    </citation>
    <scope>NUCLEOTIDE SEQUENCE [LARGE SCALE GENOMIC DNA]</scope>
    <source>
        <strain evidence="2 3">LSe6-5</strain>
    </source>
</reference>
<dbReference type="InterPro" id="IPR037914">
    <property type="entry name" value="SpoVT-AbrB_sf"/>
</dbReference>
<gene>
    <name evidence="2" type="ORF">TEK04_18420</name>
</gene>
<dbReference type="SUPFAM" id="SSF89447">
    <property type="entry name" value="AbrB/MazE/MraZ-like"/>
    <property type="match status" value="1"/>
</dbReference>